<evidence type="ECO:0000256" key="1">
    <source>
        <dbReference type="SAM" id="MobiDB-lite"/>
    </source>
</evidence>
<proteinExistence type="predicted"/>
<feature type="region of interest" description="Disordered" evidence="1">
    <location>
        <begin position="1"/>
        <end position="32"/>
    </location>
</feature>
<dbReference type="PROSITE" id="PS51257">
    <property type="entry name" value="PROKAR_LIPOPROTEIN"/>
    <property type="match status" value="1"/>
</dbReference>
<organism evidence="2 3">
    <name type="scientific">Muraenolepis orangiensis</name>
    <name type="common">Patagonian moray cod</name>
    <dbReference type="NCBI Taxonomy" id="630683"/>
    <lineage>
        <taxon>Eukaryota</taxon>
        <taxon>Metazoa</taxon>
        <taxon>Chordata</taxon>
        <taxon>Craniata</taxon>
        <taxon>Vertebrata</taxon>
        <taxon>Euteleostomi</taxon>
        <taxon>Actinopterygii</taxon>
        <taxon>Neopterygii</taxon>
        <taxon>Teleostei</taxon>
        <taxon>Neoteleostei</taxon>
        <taxon>Acanthomorphata</taxon>
        <taxon>Zeiogadaria</taxon>
        <taxon>Gadariae</taxon>
        <taxon>Gadiformes</taxon>
        <taxon>Muraenolepidoidei</taxon>
        <taxon>Muraenolepididae</taxon>
        <taxon>Muraenolepis</taxon>
    </lineage>
</organism>
<sequence>MPVDSDKSLGLSGGGGSSTTSCVFQPAEERDDIPGVGDDSVLEMLSYSKFSDLETWLCMPSTLLPRVLEAQGKEVAFLKSALGKETPFLMTPLLPWSKAPPGGLLFALVSTGSGSVLRDFGALELSPVSGPRDHAALRKAVSIDDRLLRPASWELHLQSGRKKVRNIHVTEPGKLCCT</sequence>
<evidence type="ECO:0000313" key="3">
    <source>
        <dbReference type="Proteomes" id="UP001148018"/>
    </source>
</evidence>
<dbReference type="AlphaFoldDB" id="A0A9Q0ITF3"/>
<protein>
    <submittedName>
        <fullName evidence="2">Uncharacterized protein</fullName>
    </submittedName>
</protein>
<keyword evidence="3" id="KW-1185">Reference proteome</keyword>
<dbReference type="OrthoDB" id="8959084at2759"/>
<name>A0A9Q0ITF3_9TELE</name>
<dbReference type="EMBL" id="JANIIK010000040">
    <property type="protein sequence ID" value="KAJ3608471.1"/>
    <property type="molecule type" value="Genomic_DNA"/>
</dbReference>
<reference evidence="2" key="1">
    <citation type="submission" date="2022-07" db="EMBL/GenBank/DDBJ databases">
        <title>Chromosome-level genome of Muraenolepis orangiensis.</title>
        <authorList>
            <person name="Kim J."/>
        </authorList>
    </citation>
    <scope>NUCLEOTIDE SEQUENCE</scope>
    <source>
        <strain evidence="2">KU_S4_2022</strain>
        <tissue evidence="2">Muscle</tissue>
    </source>
</reference>
<evidence type="ECO:0000313" key="2">
    <source>
        <dbReference type="EMBL" id="KAJ3608471.1"/>
    </source>
</evidence>
<feature type="non-terminal residue" evidence="2">
    <location>
        <position position="1"/>
    </location>
</feature>
<dbReference type="Proteomes" id="UP001148018">
    <property type="component" value="Unassembled WGS sequence"/>
</dbReference>
<comment type="caution">
    <text evidence="2">The sequence shown here is derived from an EMBL/GenBank/DDBJ whole genome shotgun (WGS) entry which is preliminary data.</text>
</comment>
<gene>
    <name evidence="2" type="ORF">NHX12_025518</name>
</gene>
<accession>A0A9Q0ITF3</accession>